<dbReference type="InterPro" id="IPR005814">
    <property type="entry name" value="Aminotrans_3"/>
</dbReference>
<evidence type="ECO:0000256" key="3">
    <source>
        <dbReference type="ARBA" id="ARBA00022679"/>
    </source>
</evidence>
<name>A0A6M3LB12_9ZZZZ</name>
<dbReference type="InterPro" id="IPR015422">
    <property type="entry name" value="PyrdxlP-dep_Trfase_small"/>
</dbReference>
<dbReference type="InterPro" id="IPR015424">
    <property type="entry name" value="PyrdxlP-dep_Trfase"/>
</dbReference>
<dbReference type="InterPro" id="IPR050103">
    <property type="entry name" value="Class-III_PLP-dep_AT"/>
</dbReference>
<dbReference type="PANTHER" id="PTHR11986">
    <property type="entry name" value="AMINOTRANSFERASE CLASS III"/>
    <property type="match status" value="1"/>
</dbReference>
<evidence type="ECO:0000256" key="4">
    <source>
        <dbReference type="ARBA" id="ARBA00022898"/>
    </source>
</evidence>
<dbReference type="Gene3D" id="3.40.640.10">
    <property type="entry name" value="Type I PLP-dependent aspartate aminotransferase-like (Major domain)"/>
    <property type="match status" value="2"/>
</dbReference>
<proteinExistence type="predicted"/>
<dbReference type="Pfam" id="PF00202">
    <property type="entry name" value="Aminotran_3"/>
    <property type="match status" value="1"/>
</dbReference>
<comment type="cofactor">
    <cofactor evidence="1">
        <name>pyridoxal 5'-phosphate</name>
        <dbReference type="ChEBI" id="CHEBI:597326"/>
    </cofactor>
</comment>
<dbReference type="EMBL" id="MT142914">
    <property type="protein sequence ID" value="QJA90471.1"/>
    <property type="molecule type" value="Genomic_DNA"/>
</dbReference>
<protein>
    <submittedName>
        <fullName evidence="6">Putative aminotransferase</fullName>
    </submittedName>
</protein>
<dbReference type="PANTHER" id="PTHR11986:SF79">
    <property type="entry name" value="ACETYLORNITHINE AMINOTRANSFERASE, MITOCHONDRIAL"/>
    <property type="match status" value="1"/>
</dbReference>
<dbReference type="InterPro" id="IPR015421">
    <property type="entry name" value="PyrdxlP-dep_Trfase_major"/>
</dbReference>
<gene>
    <name evidence="6" type="ORF">MM415B02373_0012</name>
</gene>
<dbReference type="GO" id="GO:0030170">
    <property type="term" value="F:pyridoxal phosphate binding"/>
    <property type="evidence" value="ECO:0007669"/>
    <property type="project" value="InterPro"/>
</dbReference>
<evidence type="ECO:0000256" key="2">
    <source>
        <dbReference type="ARBA" id="ARBA00022576"/>
    </source>
</evidence>
<accession>A0A6M3LB12</accession>
<evidence type="ECO:0000313" key="6">
    <source>
        <dbReference type="EMBL" id="QJA90471.1"/>
    </source>
</evidence>
<keyword evidence="3 6" id="KW-0808">Transferase</keyword>
<evidence type="ECO:0000256" key="1">
    <source>
        <dbReference type="ARBA" id="ARBA00001933"/>
    </source>
</evidence>
<keyword evidence="4" id="KW-0663">Pyridoxal phosphate</keyword>
<organism evidence="6">
    <name type="scientific">viral metagenome</name>
    <dbReference type="NCBI Taxonomy" id="1070528"/>
    <lineage>
        <taxon>unclassified sequences</taxon>
        <taxon>metagenomes</taxon>
        <taxon>organismal metagenomes</taxon>
    </lineage>
</organism>
<dbReference type="Gene3D" id="3.90.1150.10">
    <property type="entry name" value="Aspartate Aminotransferase, domain 1"/>
    <property type="match status" value="2"/>
</dbReference>
<sequence length="424" mass="46082">MKIVEWSETRAVDEKGKEYIDLTAGGVFAAMFGPASEVVKTAVARVDHFCSYAPHYGNYWRDRYYELLRDFTGFESAVAFCEGTVAVEAFWRAARAYTGRPGIWGGLCDPDNVGKGGIGSPSDQFHGWTLGAMVAAGKINYPGLGIWTELGDGRFGTDPSRTSGMIMGPYHAPSGQFHRVDPTINRIKEQKRLYPDILFCVDEIQGGFGRTGKFWAHEHYDDLKPEFVAAGKLAFGGFPGAVLLGPQEVMESASVAEFGHLNSTHSGHPMVCSVGIAVIEEMIAQDLINESARKGEALHRALASFPVRTHGKGLMAGLEFQSRGECKRAFDLFCKHGLLVIDTGRQWIKLGPALIIDDETLARGLSILREIVEEVVHERKPEACGNSGEVNQKVGADLSGDGIPALEAGEIGSPEDARQEGPDY</sequence>
<dbReference type="GO" id="GO:0042802">
    <property type="term" value="F:identical protein binding"/>
    <property type="evidence" value="ECO:0007669"/>
    <property type="project" value="TreeGrafter"/>
</dbReference>
<dbReference type="SUPFAM" id="SSF53383">
    <property type="entry name" value="PLP-dependent transferases"/>
    <property type="match status" value="1"/>
</dbReference>
<feature type="compositionally biased region" description="Basic and acidic residues" evidence="5">
    <location>
        <begin position="415"/>
        <end position="424"/>
    </location>
</feature>
<reference evidence="6" key="1">
    <citation type="submission" date="2020-03" db="EMBL/GenBank/DDBJ databases">
        <title>The deep terrestrial virosphere.</title>
        <authorList>
            <person name="Holmfeldt K."/>
            <person name="Nilsson E."/>
            <person name="Simone D."/>
            <person name="Lopez-Fernandez M."/>
            <person name="Wu X."/>
            <person name="de Brujin I."/>
            <person name="Lundin D."/>
            <person name="Andersson A."/>
            <person name="Bertilsson S."/>
            <person name="Dopson M."/>
        </authorList>
    </citation>
    <scope>NUCLEOTIDE SEQUENCE</scope>
    <source>
        <strain evidence="6">MM415B02373</strain>
    </source>
</reference>
<keyword evidence="2 6" id="KW-0032">Aminotransferase</keyword>
<dbReference type="AlphaFoldDB" id="A0A6M3LB12"/>
<evidence type="ECO:0000256" key="5">
    <source>
        <dbReference type="SAM" id="MobiDB-lite"/>
    </source>
</evidence>
<dbReference type="GO" id="GO:0008483">
    <property type="term" value="F:transaminase activity"/>
    <property type="evidence" value="ECO:0007669"/>
    <property type="project" value="UniProtKB-KW"/>
</dbReference>
<feature type="region of interest" description="Disordered" evidence="5">
    <location>
        <begin position="383"/>
        <end position="424"/>
    </location>
</feature>